<feature type="transmembrane region" description="Helical" evidence="1">
    <location>
        <begin position="210"/>
        <end position="236"/>
    </location>
</feature>
<evidence type="ECO:0000259" key="2">
    <source>
        <dbReference type="Pfam" id="PF25231"/>
    </source>
</evidence>
<dbReference type="AlphaFoldDB" id="A0A7W9FFW5"/>
<feature type="domain" description="DUF7847" evidence="2">
    <location>
        <begin position="71"/>
        <end position="228"/>
    </location>
</feature>
<feature type="transmembrane region" description="Helical" evidence="1">
    <location>
        <begin position="172"/>
        <end position="198"/>
    </location>
</feature>
<feature type="transmembrane region" description="Helical" evidence="1">
    <location>
        <begin position="29"/>
        <end position="50"/>
    </location>
</feature>
<feature type="transmembrane region" description="Helical" evidence="1">
    <location>
        <begin position="101"/>
        <end position="123"/>
    </location>
</feature>
<dbReference type="Proteomes" id="UP000545037">
    <property type="component" value="Unassembled WGS sequence"/>
</dbReference>
<evidence type="ECO:0000313" key="4">
    <source>
        <dbReference type="Proteomes" id="UP000545037"/>
    </source>
</evidence>
<name>A0A7W9FFW5_9CAUL</name>
<gene>
    <name evidence="3" type="ORF">GGR13_001383</name>
</gene>
<dbReference type="Pfam" id="PF25231">
    <property type="entry name" value="DUF7847"/>
    <property type="match status" value="1"/>
</dbReference>
<dbReference type="InterPro" id="IPR057169">
    <property type="entry name" value="DUF7847"/>
</dbReference>
<evidence type="ECO:0000313" key="3">
    <source>
        <dbReference type="EMBL" id="MBB5745799.1"/>
    </source>
</evidence>
<feature type="transmembrane region" description="Helical" evidence="1">
    <location>
        <begin position="129"/>
        <end position="151"/>
    </location>
</feature>
<keyword evidence="1" id="KW-0472">Membrane</keyword>
<protein>
    <recommendedName>
        <fullName evidence="2">DUF7847 domain-containing protein</fullName>
    </recommendedName>
</protein>
<evidence type="ECO:0000256" key="1">
    <source>
        <dbReference type="SAM" id="Phobius"/>
    </source>
</evidence>
<keyword evidence="1" id="KW-1133">Transmembrane helix</keyword>
<dbReference type="EMBL" id="JACHOR010000002">
    <property type="protein sequence ID" value="MBB5745799.1"/>
    <property type="molecule type" value="Genomic_DNA"/>
</dbReference>
<keyword evidence="4" id="KW-1185">Reference proteome</keyword>
<dbReference type="RefSeq" id="WP_183212754.1">
    <property type="nucleotide sequence ID" value="NZ_JACHOR010000002.1"/>
</dbReference>
<reference evidence="3 4" key="1">
    <citation type="submission" date="2020-08" db="EMBL/GenBank/DDBJ databases">
        <title>Genomic Encyclopedia of Type Strains, Phase IV (KMG-IV): sequencing the most valuable type-strain genomes for metagenomic binning, comparative biology and taxonomic classification.</title>
        <authorList>
            <person name="Goeker M."/>
        </authorList>
    </citation>
    <scope>NUCLEOTIDE SEQUENCE [LARGE SCALE GENOMIC DNA]</scope>
    <source>
        <strain evidence="3 4">DSM 4737</strain>
    </source>
</reference>
<proteinExistence type="predicted"/>
<accession>A0A7W9FFW5</accession>
<organism evidence="3 4">
    <name type="scientific">Brevundimonas variabilis</name>
    <dbReference type="NCBI Taxonomy" id="74312"/>
    <lineage>
        <taxon>Bacteria</taxon>
        <taxon>Pseudomonadati</taxon>
        <taxon>Pseudomonadota</taxon>
        <taxon>Alphaproteobacteria</taxon>
        <taxon>Caulobacterales</taxon>
        <taxon>Caulobacteraceae</taxon>
        <taxon>Brevundimonas</taxon>
    </lineage>
</organism>
<keyword evidence="1" id="KW-0812">Transmembrane</keyword>
<comment type="caution">
    <text evidence="3">The sequence shown here is derived from an EMBL/GenBank/DDBJ whole genome shotgun (WGS) entry which is preliminary data.</text>
</comment>
<feature type="transmembrane region" description="Helical" evidence="1">
    <location>
        <begin position="62"/>
        <end position="89"/>
    </location>
</feature>
<sequence length="255" mass="26781">MTAIETSGTGRFDLGRVMERTFTVIGRNIVTFLLAAVILTGIPSVITVIGQGGMPFPTSRQGWLILATGWFLSLLGAYLLQAAIVHVTVNALNNRTVTLRTALGIAIGKMLPLLGLGLLVFLATMLGMVLLIIPGIIVAVMLCVAGPVLVMEKRSILESFGRSRALTKGFRWPIFGLFVIYMVVATAISGTVTGVSVATGGAMDGSANPVVTLIFTPLIAVVQAIIGSAGIAALYYELRTAKEGVGTDELAELFD</sequence>